<accession>A0ABU1SDV7</accession>
<keyword evidence="5" id="KW-1185">Reference proteome</keyword>
<feature type="transmembrane region" description="Helical" evidence="1">
    <location>
        <begin position="227"/>
        <end position="249"/>
    </location>
</feature>
<feature type="transmembrane region" description="Helical" evidence="1">
    <location>
        <begin position="96"/>
        <end position="126"/>
    </location>
</feature>
<dbReference type="RefSeq" id="WP_310019473.1">
    <property type="nucleotide sequence ID" value="NZ_JAVDUM010000006.1"/>
</dbReference>
<gene>
    <name evidence="4" type="ORF">J2Y69_001666</name>
</gene>
<dbReference type="Pfam" id="PF04235">
    <property type="entry name" value="DUF418"/>
    <property type="match status" value="1"/>
</dbReference>
<evidence type="ECO:0000256" key="1">
    <source>
        <dbReference type="SAM" id="Phobius"/>
    </source>
</evidence>
<dbReference type="Proteomes" id="UP001259347">
    <property type="component" value="Unassembled WGS sequence"/>
</dbReference>
<protein>
    <submittedName>
        <fullName evidence="4">Peptidoglycan/LPS O-acetylase OafA/YrhL</fullName>
    </submittedName>
</protein>
<reference evidence="4 5" key="1">
    <citation type="submission" date="2023-07" db="EMBL/GenBank/DDBJ databases">
        <title>Sorghum-associated microbial communities from plants grown in Nebraska, USA.</title>
        <authorList>
            <person name="Schachtman D."/>
        </authorList>
    </citation>
    <scope>NUCLEOTIDE SEQUENCE [LARGE SCALE GENOMIC DNA]</scope>
    <source>
        <strain evidence="4 5">2980</strain>
    </source>
</reference>
<comment type="caution">
    <text evidence="4">The sequence shown here is derived from an EMBL/GenBank/DDBJ whole genome shotgun (WGS) entry which is preliminary data.</text>
</comment>
<evidence type="ECO:0000313" key="4">
    <source>
        <dbReference type="EMBL" id="MDR6867067.1"/>
    </source>
</evidence>
<proteinExistence type="predicted"/>
<evidence type="ECO:0000313" key="5">
    <source>
        <dbReference type="Proteomes" id="UP001259347"/>
    </source>
</evidence>
<organism evidence="4 5">
    <name type="scientific">Microbacterium resistens</name>
    <dbReference type="NCBI Taxonomy" id="156977"/>
    <lineage>
        <taxon>Bacteria</taxon>
        <taxon>Bacillati</taxon>
        <taxon>Actinomycetota</taxon>
        <taxon>Actinomycetes</taxon>
        <taxon>Micrococcales</taxon>
        <taxon>Microbacteriaceae</taxon>
        <taxon>Microbacterium</taxon>
    </lineage>
</organism>
<evidence type="ECO:0000259" key="3">
    <source>
        <dbReference type="Pfam" id="PF07786"/>
    </source>
</evidence>
<dbReference type="InterPro" id="IPR012429">
    <property type="entry name" value="HGSNAT_cat"/>
</dbReference>
<dbReference type="EMBL" id="JAVDUM010000006">
    <property type="protein sequence ID" value="MDR6867067.1"/>
    <property type="molecule type" value="Genomic_DNA"/>
</dbReference>
<feature type="domain" description="DUF418" evidence="2">
    <location>
        <begin position="354"/>
        <end position="422"/>
    </location>
</feature>
<feature type="domain" description="Heparan-alpha-glucosaminide N-acetyltransferase catalytic" evidence="3">
    <location>
        <begin position="3"/>
        <end position="224"/>
    </location>
</feature>
<keyword evidence="1" id="KW-0812">Transmembrane</keyword>
<feature type="transmembrane region" description="Helical" evidence="1">
    <location>
        <begin position="392"/>
        <end position="411"/>
    </location>
</feature>
<feature type="transmembrane region" description="Helical" evidence="1">
    <location>
        <begin position="300"/>
        <end position="321"/>
    </location>
</feature>
<name>A0ABU1SDV7_9MICO</name>
<feature type="transmembrane region" description="Helical" evidence="1">
    <location>
        <begin position="12"/>
        <end position="31"/>
    </location>
</feature>
<feature type="transmembrane region" description="Helical" evidence="1">
    <location>
        <begin position="352"/>
        <end position="380"/>
    </location>
</feature>
<evidence type="ECO:0000259" key="2">
    <source>
        <dbReference type="Pfam" id="PF04235"/>
    </source>
</evidence>
<feature type="transmembrane region" description="Helical" evidence="1">
    <location>
        <begin position="138"/>
        <end position="156"/>
    </location>
</feature>
<dbReference type="InterPro" id="IPR007349">
    <property type="entry name" value="DUF418"/>
</dbReference>
<dbReference type="Pfam" id="PF07786">
    <property type="entry name" value="HGSNAT_cat"/>
    <property type="match status" value="1"/>
</dbReference>
<sequence length="443" mass="45706">MTRLVGLDLFRAIAVFGMLVAHVGPAAWTAGDGLGTVHWQWEVFHSRMPAMFAFAAGLSLTLGGRSSNDRATLGARSGGRTTADPTSPVAPTLVRAALLAACGGLLTALGTPVVVILASFGLWFALVTPFLRLGARPLFLIAGAWAVLGPPLSFVLRSTLPAAGPFTNAGPVAGPVAGPITGPVTDAGELLWSGLVSGDYPALTWMPFVLAGLATGRLDLSSARIRVRLGAVGAGLATLAYGGSALFLATGGSALLQQSIVPADGLDTAQQFARIFFRESGVTDTGSWLWLLTPAPHSGSWADVLGCLGVAALLLAVLLPLGDRLSTPTSTGTDTGSLRVARVPRIPRILRIPLRAVAASGAMVLSVYAAHIVAMAVITAVTGHSFRGAQSVWMLLAFTAALVAFAALWLARFRRGPIEELLARTSALIVRTGRRASGGSSRR</sequence>
<keyword evidence="1" id="KW-1133">Transmembrane helix</keyword>
<keyword evidence="1" id="KW-0472">Membrane</keyword>